<dbReference type="EMBL" id="JAIQZJ010000004">
    <property type="protein sequence ID" value="MBZ5738466.1"/>
    <property type="molecule type" value="Genomic_DNA"/>
</dbReference>
<sequence length="352" mass="36957">MSKRTTVAMVVVAALVVVAASLVGVRLWRDHDRTPLERAASYAPADAQRLSWTDWAAVRDRVGAHLDEDSSPGKVEDFLDEGYDDDLTAASALVQSARVLQAHFGFSPATVSWELFSQADDGAVVILKLPDDADLDHVGDQLEASGFTRPDRDDGVWQGGDTLLPEIGADLTPELQYVAIDAGDGLVLTSDKADYLQGVVDHLGDTDLPDPMQEVVSASGDALSASVYAGDYTCSALAMSHADDDDQATGERLVAEAGEVNPVTAFAMSMQPGGHVLVAMGFEDDDQARTNADTRATLAAGPAPGQGGDFTDRFTVASATADGDLVRLDLVPVEGAYVLSDLSSGPVLFATC</sequence>
<feature type="transmembrane region" description="Helical" evidence="1">
    <location>
        <begin position="6"/>
        <end position="28"/>
    </location>
</feature>
<keyword evidence="3" id="KW-1185">Reference proteome</keyword>
<proteinExistence type="predicted"/>
<evidence type="ECO:0000313" key="3">
    <source>
        <dbReference type="Proteomes" id="UP000780875"/>
    </source>
</evidence>
<dbReference type="RefSeq" id="WP_224122838.1">
    <property type="nucleotide sequence ID" value="NZ_JAIQZJ010000004.1"/>
</dbReference>
<name>A0ABS7UBW6_9ACTN</name>
<evidence type="ECO:0000313" key="2">
    <source>
        <dbReference type="EMBL" id="MBZ5738466.1"/>
    </source>
</evidence>
<accession>A0ABS7UBW6</accession>
<comment type="caution">
    <text evidence="2">The sequence shown here is derived from an EMBL/GenBank/DDBJ whole genome shotgun (WGS) entry which is preliminary data.</text>
</comment>
<evidence type="ECO:0000256" key="1">
    <source>
        <dbReference type="SAM" id="Phobius"/>
    </source>
</evidence>
<reference evidence="2 3" key="1">
    <citation type="submission" date="2021-09" db="EMBL/GenBank/DDBJ databases">
        <title>Whole genome sequence of Nocardioides sp. GBK3QG-3.</title>
        <authorList>
            <person name="Tuo L."/>
        </authorList>
    </citation>
    <scope>NUCLEOTIDE SEQUENCE [LARGE SCALE GENOMIC DNA]</scope>
    <source>
        <strain evidence="2 3">GBK3QG-3</strain>
    </source>
</reference>
<keyword evidence="1" id="KW-0812">Transmembrane</keyword>
<keyword evidence="1" id="KW-1133">Transmembrane helix</keyword>
<evidence type="ECO:0008006" key="4">
    <source>
        <dbReference type="Google" id="ProtNLM"/>
    </source>
</evidence>
<gene>
    <name evidence="2" type="ORF">K8U61_09870</name>
</gene>
<protein>
    <recommendedName>
        <fullName evidence="4">DUF3352 domain-containing protein</fullName>
    </recommendedName>
</protein>
<dbReference type="Proteomes" id="UP000780875">
    <property type="component" value="Unassembled WGS sequence"/>
</dbReference>
<keyword evidence="1" id="KW-0472">Membrane</keyword>
<organism evidence="2 3">
    <name type="scientific">Nocardioides mangrovi</name>
    <dbReference type="NCBI Taxonomy" id="2874580"/>
    <lineage>
        <taxon>Bacteria</taxon>
        <taxon>Bacillati</taxon>
        <taxon>Actinomycetota</taxon>
        <taxon>Actinomycetes</taxon>
        <taxon>Propionibacteriales</taxon>
        <taxon>Nocardioidaceae</taxon>
        <taxon>Nocardioides</taxon>
    </lineage>
</organism>